<evidence type="ECO:0000256" key="2">
    <source>
        <dbReference type="ARBA" id="ARBA00010199"/>
    </source>
</evidence>
<feature type="transmembrane region" description="Helical" evidence="7">
    <location>
        <begin position="351"/>
        <end position="372"/>
    </location>
</feature>
<dbReference type="AlphaFoldDB" id="A0A1J0KTQ8"/>
<dbReference type="EMBL" id="CP009654">
    <property type="protein sequence ID" value="APC97149.1"/>
    <property type="molecule type" value="Genomic_DNA"/>
</dbReference>
<dbReference type="STRING" id="1542390.KX01_867"/>
<evidence type="ECO:0000256" key="4">
    <source>
        <dbReference type="ARBA" id="ARBA00022692"/>
    </source>
</evidence>
<protein>
    <submittedName>
        <fullName evidence="8">MATE efflux family protein</fullName>
    </submittedName>
</protein>
<reference evidence="9" key="1">
    <citation type="submission" date="2014-10" db="EMBL/GenBank/DDBJ databases">
        <authorList>
            <person name="Kuske C.R."/>
            <person name="Challacombe J.F."/>
            <person name="Daligault H.E."/>
            <person name="Davenport K.W."/>
            <person name="Johnson S.L."/>
            <person name="Siddaramappa S."/>
            <person name="Petersen J.M."/>
        </authorList>
    </citation>
    <scope>NUCLEOTIDE SEQUENCE [LARGE SCALE GENOMIC DNA]</scope>
    <source>
        <strain evidence="9">CA97-1460</strain>
    </source>
</reference>
<comment type="similarity">
    <text evidence="2">Belongs to the multi antimicrobial extrusion (MATE) (TC 2.A.66.1) family.</text>
</comment>
<dbReference type="InterPro" id="IPR002528">
    <property type="entry name" value="MATE_fam"/>
</dbReference>
<dbReference type="InterPro" id="IPR044644">
    <property type="entry name" value="DinF-like"/>
</dbReference>
<sequence>MHKKILFLSIPLVISNITVPLFGIVNTALIGHLNNSDYLAAVALGVAIVNFICLLFTFFRMSMTGLIAQSLGKRNFELIAELLIRAIIVALSLALVILIFKSLIYKIAISIINTDASVLLLLKEFYDVAIYSIVFALLNYVLLGFFIGIQKTKIVFVSSLLSTMLGISLSCFFINILAIGLKGIAYSMLISQGLLLLILLISAICFLKSKSIGLILIFRKFEFLNIESYLPFLKVNSNIFIRSFCLLVSFNSFYIFSSYYGKNTLAANAILVEIAVFIAMILDALANTTETMVGEAYIRRDRDRLKEIIVKTLVQCMVISIIFSISYAIFSNIIIGMFTSIPAVISEIHKYIIFSILLPIFAAFSFWIDGVFVGMLKTRAMRNAIIISMFFYMILVYIFLFLGNYGLWLAILGFYIIRTISLAIPLKRYLR</sequence>
<evidence type="ECO:0000256" key="1">
    <source>
        <dbReference type="ARBA" id="ARBA00004141"/>
    </source>
</evidence>
<feature type="transmembrane region" description="Helical" evidence="7">
    <location>
        <begin position="154"/>
        <end position="181"/>
    </location>
</feature>
<dbReference type="PANTHER" id="PTHR43298:SF2">
    <property type="entry name" value="FMN_FAD EXPORTER YEEO-RELATED"/>
    <property type="match status" value="1"/>
</dbReference>
<dbReference type="GO" id="GO:0042910">
    <property type="term" value="F:xenobiotic transmembrane transporter activity"/>
    <property type="evidence" value="ECO:0007669"/>
    <property type="project" value="InterPro"/>
</dbReference>
<dbReference type="RefSeq" id="WP_071663806.1">
    <property type="nucleotide sequence ID" value="NZ_CP009654.1"/>
</dbReference>
<organism evidence="8 9">
    <name type="scientific">Francisella frigiditurris</name>
    <dbReference type="NCBI Taxonomy" id="1542390"/>
    <lineage>
        <taxon>Bacteria</taxon>
        <taxon>Pseudomonadati</taxon>
        <taxon>Pseudomonadota</taxon>
        <taxon>Gammaproteobacteria</taxon>
        <taxon>Thiotrichales</taxon>
        <taxon>Francisellaceae</taxon>
        <taxon>Francisella</taxon>
    </lineage>
</organism>
<accession>A0A1J0KTQ8</accession>
<feature type="transmembrane region" description="Helical" evidence="7">
    <location>
        <begin position="308"/>
        <end position="339"/>
    </location>
</feature>
<feature type="transmembrane region" description="Helical" evidence="7">
    <location>
        <begin position="128"/>
        <end position="147"/>
    </location>
</feature>
<keyword evidence="4 7" id="KW-0812">Transmembrane</keyword>
<dbReference type="GO" id="GO:0015297">
    <property type="term" value="F:antiporter activity"/>
    <property type="evidence" value="ECO:0007669"/>
    <property type="project" value="InterPro"/>
</dbReference>
<dbReference type="InterPro" id="IPR050222">
    <property type="entry name" value="MATE_MdtK"/>
</dbReference>
<evidence type="ECO:0000256" key="7">
    <source>
        <dbReference type="SAM" id="Phobius"/>
    </source>
</evidence>
<dbReference type="PANTHER" id="PTHR43298">
    <property type="entry name" value="MULTIDRUG RESISTANCE PROTEIN NORM-RELATED"/>
    <property type="match status" value="1"/>
</dbReference>
<dbReference type="Proteomes" id="UP000182521">
    <property type="component" value="Chromosome"/>
</dbReference>
<comment type="subcellular location">
    <subcellularLocation>
        <location evidence="1">Membrane</location>
        <topology evidence="1">Multi-pass membrane protein</topology>
    </subcellularLocation>
</comment>
<name>A0A1J0KTQ8_9GAMM</name>
<keyword evidence="9" id="KW-1185">Reference proteome</keyword>
<feature type="transmembrane region" description="Helical" evidence="7">
    <location>
        <begin position="82"/>
        <end position="108"/>
    </location>
</feature>
<evidence type="ECO:0000313" key="8">
    <source>
        <dbReference type="EMBL" id="APC97149.1"/>
    </source>
</evidence>
<evidence type="ECO:0000256" key="6">
    <source>
        <dbReference type="ARBA" id="ARBA00023136"/>
    </source>
</evidence>
<dbReference type="GO" id="GO:0005886">
    <property type="term" value="C:plasma membrane"/>
    <property type="evidence" value="ECO:0007669"/>
    <property type="project" value="TreeGrafter"/>
</dbReference>
<dbReference type="KEGG" id="frc:KX01_867"/>
<dbReference type="NCBIfam" id="TIGR00797">
    <property type="entry name" value="matE"/>
    <property type="match status" value="1"/>
</dbReference>
<feature type="transmembrane region" description="Helical" evidence="7">
    <location>
        <begin position="193"/>
        <end position="218"/>
    </location>
</feature>
<evidence type="ECO:0000256" key="3">
    <source>
        <dbReference type="ARBA" id="ARBA00022448"/>
    </source>
</evidence>
<gene>
    <name evidence="8" type="ORF">KX01_867</name>
</gene>
<keyword evidence="5 7" id="KW-1133">Transmembrane helix</keyword>
<feature type="transmembrane region" description="Helical" evidence="7">
    <location>
        <begin position="239"/>
        <end position="260"/>
    </location>
</feature>
<keyword evidence="3" id="KW-0813">Transport</keyword>
<proteinExistence type="inferred from homology"/>
<feature type="transmembrane region" description="Helical" evidence="7">
    <location>
        <begin position="266"/>
        <end position="287"/>
    </location>
</feature>
<feature type="transmembrane region" description="Helical" evidence="7">
    <location>
        <begin position="12"/>
        <end position="32"/>
    </location>
</feature>
<evidence type="ECO:0000313" key="9">
    <source>
        <dbReference type="Proteomes" id="UP000182521"/>
    </source>
</evidence>
<feature type="transmembrane region" description="Helical" evidence="7">
    <location>
        <begin position="384"/>
        <end position="402"/>
    </location>
</feature>
<dbReference type="CDD" id="cd13136">
    <property type="entry name" value="MATE_DinF_like"/>
    <property type="match status" value="1"/>
</dbReference>
<keyword evidence="6 7" id="KW-0472">Membrane</keyword>
<dbReference type="Pfam" id="PF01554">
    <property type="entry name" value="MatE"/>
    <property type="match status" value="2"/>
</dbReference>
<evidence type="ECO:0000256" key="5">
    <source>
        <dbReference type="ARBA" id="ARBA00022989"/>
    </source>
</evidence>
<feature type="transmembrane region" description="Helical" evidence="7">
    <location>
        <begin position="408"/>
        <end position="426"/>
    </location>
</feature>
<feature type="transmembrane region" description="Helical" evidence="7">
    <location>
        <begin position="38"/>
        <end position="61"/>
    </location>
</feature>
<dbReference type="OrthoDB" id="9789527at2"/>